<keyword evidence="1" id="KW-1133">Transmembrane helix</keyword>
<name>X1EPE8_9ZZZZ</name>
<gene>
    <name evidence="2" type="ORF">S03H2_06541</name>
</gene>
<protein>
    <submittedName>
        <fullName evidence="2">Uncharacterized protein</fullName>
    </submittedName>
</protein>
<dbReference type="AlphaFoldDB" id="X1EPE8"/>
<dbReference type="EMBL" id="BARU01002884">
    <property type="protein sequence ID" value="GAH18964.1"/>
    <property type="molecule type" value="Genomic_DNA"/>
</dbReference>
<organism evidence="2">
    <name type="scientific">marine sediment metagenome</name>
    <dbReference type="NCBI Taxonomy" id="412755"/>
    <lineage>
        <taxon>unclassified sequences</taxon>
        <taxon>metagenomes</taxon>
        <taxon>ecological metagenomes</taxon>
    </lineage>
</organism>
<keyword evidence="1" id="KW-0472">Membrane</keyword>
<reference evidence="2" key="1">
    <citation type="journal article" date="2014" name="Front. Microbiol.">
        <title>High frequency of phylogenetically diverse reductive dehalogenase-homologous genes in deep subseafloor sedimentary metagenomes.</title>
        <authorList>
            <person name="Kawai M."/>
            <person name="Futagami T."/>
            <person name="Toyoda A."/>
            <person name="Takaki Y."/>
            <person name="Nishi S."/>
            <person name="Hori S."/>
            <person name="Arai W."/>
            <person name="Tsubouchi T."/>
            <person name="Morono Y."/>
            <person name="Uchiyama I."/>
            <person name="Ito T."/>
            <person name="Fujiyama A."/>
            <person name="Inagaki F."/>
            <person name="Takami H."/>
        </authorList>
    </citation>
    <scope>NUCLEOTIDE SEQUENCE</scope>
    <source>
        <strain evidence="2">Expedition CK06-06</strain>
    </source>
</reference>
<proteinExistence type="predicted"/>
<accession>X1EPE8</accession>
<evidence type="ECO:0000256" key="1">
    <source>
        <dbReference type="SAM" id="Phobius"/>
    </source>
</evidence>
<comment type="caution">
    <text evidence="2">The sequence shown here is derived from an EMBL/GenBank/DDBJ whole genome shotgun (WGS) entry which is preliminary data.</text>
</comment>
<feature type="transmembrane region" description="Helical" evidence="1">
    <location>
        <begin position="6"/>
        <end position="24"/>
    </location>
</feature>
<feature type="non-terminal residue" evidence="2">
    <location>
        <position position="1"/>
    </location>
</feature>
<keyword evidence="1" id="KW-0812">Transmembrane</keyword>
<evidence type="ECO:0000313" key="2">
    <source>
        <dbReference type="EMBL" id="GAH18964.1"/>
    </source>
</evidence>
<sequence length="76" mass="8828">NASNIFKIFIIHLITIILLSFILLTSCKIRDNPDEQIIDYSDYKNKIKRVLKEVLRKVDVEISENLDILLIAITVD</sequence>